<dbReference type="Proteomes" id="UP000178724">
    <property type="component" value="Unassembled WGS sequence"/>
</dbReference>
<evidence type="ECO:0000259" key="1">
    <source>
        <dbReference type="Pfam" id="PF14681"/>
    </source>
</evidence>
<dbReference type="InterPro" id="IPR029057">
    <property type="entry name" value="PRTase-like"/>
</dbReference>
<organism evidence="2 3">
    <name type="scientific">candidate division WOR-1 bacterium RIFCSPHIGHO2_01_FULL_53_15</name>
    <dbReference type="NCBI Taxonomy" id="1802564"/>
    <lineage>
        <taxon>Bacteria</taxon>
        <taxon>Bacillati</taxon>
        <taxon>Saganbacteria</taxon>
    </lineage>
</organism>
<name>A0A1F4PZU3_UNCSA</name>
<dbReference type="AlphaFoldDB" id="A0A1F4PZU3"/>
<reference evidence="2 3" key="1">
    <citation type="journal article" date="2016" name="Nat. Commun.">
        <title>Thousands of microbial genomes shed light on interconnected biogeochemical processes in an aquifer system.</title>
        <authorList>
            <person name="Anantharaman K."/>
            <person name="Brown C.T."/>
            <person name="Hug L.A."/>
            <person name="Sharon I."/>
            <person name="Castelle C.J."/>
            <person name="Probst A.J."/>
            <person name="Thomas B.C."/>
            <person name="Singh A."/>
            <person name="Wilkins M.J."/>
            <person name="Karaoz U."/>
            <person name="Brodie E.L."/>
            <person name="Williams K.H."/>
            <person name="Hubbard S.S."/>
            <person name="Banfield J.F."/>
        </authorList>
    </citation>
    <scope>NUCLEOTIDE SEQUENCE [LARGE SCALE GENOMIC DNA]</scope>
</reference>
<dbReference type="CDD" id="cd06223">
    <property type="entry name" value="PRTases_typeI"/>
    <property type="match status" value="1"/>
</dbReference>
<dbReference type="Pfam" id="PF14681">
    <property type="entry name" value="UPRTase"/>
    <property type="match status" value="1"/>
</dbReference>
<evidence type="ECO:0000313" key="3">
    <source>
        <dbReference type="Proteomes" id="UP000178724"/>
    </source>
</evidence>
<proteinExistence type="predicted"/>
<dbReference type="EMBL" id="METM01000028">
    <property type="protein sequence ID" value="OGB89225.1"/>
    <property type="molecule type" value="Genomic_DNA"/>
</dbReference>
<accession>A0A1F4PZU3</accession>
<feature type="domain" description="Phosphoribosyltransferase" evidence="1">
    <location>
        <begin position="259"/>
        <end position="418"/>
    </location>
</feature>
<protein>
    <recommendedName>
        <fullName evidence="1">Phosphoribosyltransferase domain-containing protein</fullName>
    </recommendedName>
</protein>
<dbReference type="Gene3D" id="3.40.50.2020">
    <property type="match status" value="1"/>
</dbReference>
<sequence length="461" mass="52313">MVIHFSQTLGLPPVRTALPRQGMIAGRKNILSVLRDQGRLIKLGEPPAWPIGGRAVLHAKTLADLVRMMERRRTLIYLDDFSAPLAEQFALDPDLALPLRANFIYNKLERAGYLIQLSSAHALEEALRPIQALTDAVRRGRIARIEKTFGVDREILKEKVSKHLLDLRGKQAEEAARGFYAPLITNDEDLLYLEQKVFRYASEQRLIEQTSISGHDQIGVLLALLNLNRTSNAALEPETFRFLLARLCRHQVRAFLDHEKKIEPDNTLIVVPLKAGLFFAEAFRHFGFKNFWHLGVRKSANHVQVDEYFRLPARPVMRPFTVIADPLIATGATIHHILSRKLLPLGVLNIEEVERHHGPQTFFGGNVRILSSFAAPEGIYRIGHAFKGAKFHLGSLEEKLNGGALIQPLGFDIGREAFRGTRWEIERFARLHFISTVEEEIKLLPAILQNLQFSPKLRDIY</sequence>
<evidence type="ECO:0000313" key="2">
    <source>
        <dbReference type="EMBL" id="OGB89225.1"/>
    </source>
</evidence>
<dbReference type="SUPFAM" id="SSF53271">
    <property type="entry name" value="PRTase-like"/>
    <property type="match status" value="1"/>
</dbReference>
<gene>
    <name evidence="2" type="ORF">A2625_05030</name>
</gene>
<dbReference type="InterPro" id="IPR000836">
    <property type="entry name" value="PRTase_dom"/>
</dbReference>
<comment type="caution">
    <text evidence="2">The sequence shown here is derived from an EMBL/GenBank/DDBJ whole genome shotgun (WGS) entry which is preliminary data.</text>
</comment>